<dbReference type="STRING" id="29655.A0A0K9NS44"/>
<keyword evidence="3" id="KW-1185">Reference proteome</keyword>
<feature type="compositionally biased region" description="Basic and acidic residues" evidence="1">
    <location>
        <begin position="274"/>
        <end position="286"/>
    </location>
</feature>
<dbReference type="AlphaFoldDB" id="A0A0K9NS44"/>
<evidence type="ECO:0000256" key="1">
    <source>
        <dbReference type="SAM" id="MobiDB-lite"/>
    </source>
</evidence>
<feature type="compositionally biased region" description="Polar residues" evidence="1">
    <location>
        <begin position="260"/>
        <end position="273"/>
    </location>
</feature>
<feature type="compositionally biased region" description="Low complexity" evidence="1">
    <location>
        <begin position="32"/>
        <end position="43"/>
    </location>
</feature>
<proteinExistence type="predicted"/>
<feature type="region of interest" description="Disordered" evidence="1">
    <location>
        <begin position="245"/>
        <end position="320"/>
    </location>
</feature>
<dbReference type="OMA" id="QTDQNEG"/>
<feature type="compositionally biased region" description="Basic and acidic residues" evidence="1">
    <location>
        <begin position="1"/>
        <end position="13"/>
    </location>
</feature>
<dbReference type="PANTHER" id="PTHR34810">
    <property type="entry name" value="DNA-BINDING PROTEIN BIN4"/>
    <property type="match status" value="1"/>
</dbReference>
<sequence>MDDGDDSIREKSQSPDWLRSFQGPSKDFVTISSSSEPSLSNSSHRNEENTHNQSVSGRVEIDDVFVDIGDKKSMVKSKTLQKEKQEEDNDIFDSGDDKPIAKEKKSETMKKEKQEDQGLEDACEGESSKKPSLHNVSSRLPLILPEKVQRSKALIECEGDSIDLSGDVGAVGRVIISKNASGNDEMLLDLKGTIYKSRIVPSTTFCIVSFGQTEAKIESIMTDYVQLTPHSNVFEAETMIEGTLDGFSFGSEDEGDHLPKTSTRQTNQDNENMDQTKGKRSGKVDKGSAVTRKKAKTAGKPVKRAVRKPQTTKKGKGAKK</sequence>
<feature type="region of interest" description="Disordered" evidence="1">
    <location>
        <begin position="1"/>
        <end position="134"/>
    </location>
</feature>
<dbReference type="GO" id="GO:0051276">
    <property type="term" value="P:chromosome organization"/>
    <property type="evidence" value="ECO:0000318"/>
    <property type="project" value="GO_Central"/>
</dbReference>
<name>A0A0K9NS44_ZOSMR</name>
<dbReference type="GO" id="GO:0009330">
    <property type="term" value="C:DNA topoisomerase type II (double strand cut, ATP-hydrolyzing) complex"/>
    <property type="evidence" value="ECO:0000318"/>
    <property type="project" value="GO_Central"/>
</dbReference>
<evidence type="ECO:0008006" key="4">
    <source>
        <dbReference type="Google" id="ProtNLM"/>
    </source>
</evidence>
<dbReference type="OrthoDB" id="549068at2759"/>
<gene>
    <name evidence="2" type="ORF">ZOSMA_73G00170</name>
</gene>
<evidence type="ECO:0000313" key="3">
    <source>
        <dbReference type="Proteomes" id="UP000036987"/>
    </source>
</evidence>
<evidence type="ECO:0000313" key="2">
    <source>
        <dbReference type="EMBL" id="KMZ58805.1"/>
    </source>
</evidence>
<accession>A0A0K9NS44</accession>
<dbReference type="GO" id="GO:0005634">
    <property type="term" value="C:nucleus"/>
    <property type="evidence" value="ECO:0000318"/>
    <property type="project" value="GO_Central"/>
</dbReference>
<organism evidence="2 3">
    <name type="scientific">Zostera marina</name>
    <name type="common">Eelgrass</name>
    <dbReference type="NCBI Taxonomy" id="29655"/>
    <lineage>
        <taxon>Eukaryota</taxon>
        <taxon>Viridiplantae</taxon>
        <taxon>Streptophyta</taxon>
        <taxon>Embryophyta</taxon>
        <taxon>Tracheophyta</taxon>
        <taxon>Spermatophyta</taxon>
        <taxon>Magnoliopsida</taxon>
        <taxon>Liliopsida</taxon>
        <taxon>Zosteraceae</taxon>
        <taxon>Zostera</taxon>
    </lineage>
</organism>
<dbReference type="GO" id="GO:0042023">
    <property type="term" value="P:DNA endoreduplication"/>
    <property type="evidence" value="ECO:0000318"/>
    <property type="project" value="GO_Central"/>
</dbReference>
<dbReference type="Proteomes" id="UP000036987">
    <property type="component" value="Unassembled WGS sequence"/>
</dbReference>
<reference evidence="3" key="1">
    <citation type="journal article" date="2016" name="Nature">
        <title>The genome of the seagrass Zostera marina reveals angiosperm adaptation to the sea.</title>
        <authorList>
            <person name="Olsen J.L."/>
            <person name="Rouze P."/>
            <person name="Verhelst B."/>
            <person name="Lin Y.-C."/>
            <person name="Bayer T."/>
            <person name="Collen J."/>
            <person name="Dattolo E."/>
            <person name="De Paoli E."/>
            <person name="Dittami S."/>
            <person name="Maumus F."/>
            <person name="Michel G."/>
            <person name="Kersting A."/>
            <person name="Lauritano C."/>
            <person name="Lohaus R."/>
            <person name="Toepel M."/>
            <person name="Tonon T."/>
            <person name="Vanneste K."/>
            <person name="Amirebrahimi M."/>
            <person name="Brakel J."/>
            <person name="Bostroem C."/>
            <person name="Chovatia M."/>
            <person name="Grimwood J."/>
            <person name="Jenkins J.W."/>
            <person name="Jueterbock A."/>
            <person name="Mraz A."/>
            <person name="Stam W.T."/>
            <person name="Tice H."/>
            <person name="Bornberg-Bauer E."/>
            <person name="Green P.J."/>
            <person name="Pearson G.A."/>
            <person name="Procaccini G."/>
            <person name="Duarte C.M."/>
            <person name="Schmutz J."/>
            <person name="Reusch T.B.H."/>
            <person name="Van de Peer Y."/>
        </authorList>
    </citation>
    <scope>NUCLEOTIDE SEQUENCE [LARGE SCALE GENOMIC DNA]</scope>
    <source>
        <strain evidence="3">cv. Finnish</strain>
    </source>
</reference>
<comment type="caution">
    <text evidence="2">The sequence shown here is derived from an EMBL/GenBank/DDBJ whole genome shotgun (WGS) entry which is preliminary data.</text>
</comment>
<dbReference type="PANTHER" id="PTHR34810:SF1">
    <property type="entry name" value="DNA-BINDING PROTEIN BIN4"/>
    <property type="match status" value="1"/>
</dbReference>
<dbReference type="InterPro" id="IPR033246">
    <property type="entry name" value="BIN4"/>
</dbReference>
<protein>
    <recommendedName>
        <fullName evidence="4">DNA-binding protein BIN4</fullName>
    </recommendedName>
</protein>
<feature type="compositionally biased region" description="Basic residues" evidence="1">
    <location>
        <begin position="291"/>
        <end position="320"/>
    </location>
</feature>
<dbReference type="GO" id="GO:0003690">
    <property type="term" value="F:double-stranded DNA binding"/>
    <property type="evidence" value="ECO:0000318"/>
    <property type="project" value="GO_Central"/>
</dbReference>
<dbReference type="EMBL" id="LFYR01001882">
    <property type="protein sequence ID" value="KMZ58805.1"/>
    <property type="molecule type" value="Genomic_DNA"/>
</dbReference>
<feature type="compositionally biased region" description="Basic and acidic residues" evidence="1">
    <location>
        <begin position="95"/>
        <end position="116"/>
    </location>
</feature>